<keyword evidence="3" id="KW-0804">Transcription</keyword>
<organism evidence="5 6">
    <name type="scientific">Halomonas salipaludis</name>
    <dbReference type="NCBI Taxonomy" id="2032625"/>
    <lineage>
        <taxon>Bacteria</taxon>
        <taxon>Pseudomonadati</taxon>
        <taxon>Pseudomonadota</taxon>
        <taxon>Gammaproteobacteria</taxon>
        <taxon>Oceanospirillales</taxon>
        <taxon>Halomonadaceae</taxon>
        <taxon>Halomonas</taxon>
    </lineage>
</organism>
<dbReference type="RefSeq" id="WP_095623562.1">
    <property type="nucleotide sequence ID" value="NZ_NSKB01000019.1"/>
</dbReference>
<accession>A0A2A2ENM3</accession>
<protein>
    <submittedName>
        <fullName evidence="5">AraC family transcriptional regulator</fullName>
    </submittedName>
</protein>
<evidence type="ECO:0000256" key="2">
    <source>
        <dbReference type="ARBA" id="ARBA00023125"/>
    </source>
</evidence>
<evidence type="ECO:0000256" key="1">
    <source>
        <dbReference type="ARBA" id="ARBA00023015"/>
    </source>
</evidence>
<dbReference type="Proteomes" id="UP000217771">
    <property type="component" value="Unassembled WGS sequence"/>
</dbReference>
<dbReference type="InterPro" id="IPR018060">
    <property type="entry name" value="HTH_AraC"/>
</dbReference>
<dbReference type="CDD" id="cd06976">
    <property type="entry name" value="cupin_MtlR-like_N"/>
    <property type="match status" value="1"/>
</dbReference>
<dbReference type="InterPro" id="IPR037923">
    <property type="entry name" value="HTH-like"/>
</dbReference>
<keyword evidence="2" id="KW-0238">DNA-binding</keyword>
<comment type="caution">
    <text evidence="5">The sequence shown here is derived from an EMBL/GenBank/DDBJ whole genome shotgun (WGS) entry which is preliminary data.</text>
</comment>
<evidence type="ECO:0000256" key="3">
    <source>
        <dbReference type="ARBA" id="ARBA00023163"/>
    </source>
</evidence>
<proteinExistence type="predicted"/>
<dbReference type="EMBL" id="NSKB01000019">
    <property type="protein sequence ID" value="PAU73962.1"/>
    <property type="molecule type" value="Genomic_DNA"/>
</dbReference>
<gene>
    <name evidence="5" type="ORF">CK498_24990</name>
</gene>
<sequence length="298" mass="34371">MNTFQSCDIGLGEPIYESICLDPKYSFYWHCHDFPHEIARWNYHPEYELHLIRESCGNYFVGDYLGRFQAGNLVLIGPNVPHAWYSDIEHGWEVIEGRDVVLQFSGEWIENMVALCPELRCLMPLLKDASRGIEFFGQEANECARMLIEMEEYDDSARLLAMLTILRRLSRSQYMLLASPEYDSTAQGAATEVVDAALCHIHNHFNEELKMSSLASSFGMTPSSFSRFFKNATGDTFVAFVRRIRIIHACRLLVESDHSIAEICFMVGFNNLSNFNRHFRTLKGMTPREYQYSVRGIK</sequence>
<dbReference type="SUPFAM" id="SSF51215">
    <property type="entry name" value="Regulatory protein AraC"/>
    <property type="match status" value="1"/>
</dbReference>
<dbReference type="PROSITE" id="PS00041">
    <property type="entry name" value="HTH_ARAC_FAMILY_1"/>
    <property type="match status" value="1"/>
</dbReference>
<dbReference type="PANTHER" id="PTHR43280:SF27">
    <property type="entry name" value="TRANSCRIPTIONAL REGULATOR MTLR"/>
    <property type="match status" value="1"/>
</dbReference>
<evidence type="ECO:0000313" key="5">
    <source>
        <dbReference type="EMBL" id="PAU73962.1"/>
    </source>
</evidence>
<dbReference type="Pfam" id="PF12833">
    <property type="entry name" value="HTH_18"/>
    <property type="match status" value="1"/>
</dbReference>
<feature type="domain" description="HTH araC/xylS-type" evidence="4">
    <location>
        <begin position="195"/>
        <end position="293"/>
    </location>
</feature>
<evidence type="ECO:0000259" key="4">
    <source>
        <dbReference type="PROSITE" id="PS01124"/>
    </source>
</evidence>
<keyword evidence="6" id="KW-1185">Reference proteome</keyword>
<dbReference type="SUPFAM" id="SSF46689">
    <property type="entry name" value="Homeodomain-like"/>
    <property type="match status" value="2"/>
</dbReference>
<dbReference type="InterPro" id="IPR009057">
    <property type="entry name" value="Homeodomain-like_sf"/>
</dbReference>
<evidence type="ECO:0000313" key="6">
    <source>
        <dbReference type="Proteomes" id="UP000217771"/>
    </source>
</evidence>
<dbReference type="SMART" id="SM00342">
    <property type="entry name" value="HTH_ARAC"/>
    <property type="match status" value="1"/>
</dbReference>
<dbReference type="GO" id="GO:0003700">
    <property type="term" value="F:DNA-binding transcription factor activity"/>
    <property type="evidence" value="ECO:0007669"/>
    <property type="project" value="InterPro"/>
</dbReference>
<dbReference type="GO" id="GO:0043565">
    <property type="term" value="F:sequence-specific DNA binding"/>
    <property type="evidence" value="ECO:0007669"/>
    <property type="project" value="InterPro"/>
</dbReference>
<dbReference type="InterPro" id="IPR018062">
    <property type="entry name" value="HTH_AraC-typ_CS"/>
</dbReference>
<dbReference type="PANTHER" id="PTHR43280">
    <property type="entry name" value="ARAC-FAMILY TRANSCRIPTIONAL REGULATOR"/>
    <property type="match status" value="1"/>
</dbReference>
<dbReference type="InterPro" id="IPR020449">
    <property type="entry name" value="Tscrpt_reg_AraC-type_HTH"/>
</dbReference>
<dbReference type="PROSITE" id="PS01124">
    <property type="entry name" value="HTH_ARAC_FAMILY_2"/>
    <property type="match status" value="1"/>
</dbReference>
<name>A0A2A2ENM3_9GAMM</name>
<dbReference type="Gene3D" id="1.10.10.60">
    <property type="entry name" value="Homeodomain-like"/>
    <property type="match status" value="2"/>
</dbReference>
<reference evidence="5 6" key="1">
    <citation type="submission" date="2017-08" db="EMBL/GenBank/DDBJ databases">
        <title>Halomonas alkalisoli sp. nov., isolated from saline alkaline soil.</title>
        <authorList>
            <person name="Wang D."/>
            <person name="Zhang G."/>
        </authorList>
    </citation>
    <scope>NUCLEOTIDE SEQUENCE [LARGE SCALE GENOMIC DNA]</scope>
    <source>
        <strain evidence="5 6">WRN001</strain>
    </source>
</reference>
<dbReference type="OrthoDB" id="9816011at2"/>
<dbReference type="AlphaFoldDB" id="A0A2A2ENM3"/>
<dbReference type="PRINTS" id="PR00032">
    <property type="entry name" value="HTHARAC"/>
</dbReference>
<keyword evidence="1" id="KW-0805">Transcription regulation</keyword>